<dbReference type="Pfam" id="PF00646">
    <property type="entry name" value="F-box"/>
    <property type="match status" value="1"/>
</dbReference>
<name>A0A1B6D9W8_9HEMI</name>
<dbReference type="InterPro" id="IPR036047">
    <property type="entry name" value="F-box-like_dom_sf"/>
</dbReference>
<reference evidence="2" key="1">
    <citation type="submission" date="2015-12" db="EMBL/GenBank/DDBJ databases">
        <title>De novo transcriptome assembly of four potential Pierce s Disease insect vectors from Arizona vineyards.</title>
        <authorList>
            <person name="Tassone E.E."/>
        </authorList>
    </citation>
    <scope>NUCLEOTIDE SEQUENCE</scope>
</reference>
<dbReference type="AlphaFoldDB" id="A0A1B6D9W8"/>
<gene>
    <name evidence="2" type="ORF">g.31446</name>
</gene>
<evidence type="ECO:0000313" key="2">
    <source>
        <dbReference type="EMBL" id="JAS22499.1"/>
    </source>
</evidence>
<feature type="domain" description="F-box" evidence="1">
    <location>
        <begin position="12"/>
        <end position="46"/>
    </location>
</feature>
<proteinExistence type="predicted"/>
<sequence>MMNGSSEEFFFEDIYENILKFADGKTLQNARAVNTLWRTIVTRLDKNYGIWRLCCYEEIPAVVIYNIFVRLFPQDWLFKNYHSKICWRTIYQHWQEGFELSKCSYLVIEAILFSSISKFISCFNITGEVYFSFKIRYK</sequence>
<dbReference type="EMBL" id="GEDC01014799">
    <property type="protein sequence ID" value="JAS22499.1"/>
    <property type="molecule type" value="Transcribed_RNA"/>
</dbReference>
<organism evidence="2">
    <name type="scientific">Clastoptera arizonana</name>
    <name type="common">Arizona spittle bug</name>
    <dbReference type="NCBI Taxonomy" id="38151"/>
    <lineage>
        <taxon>Eukaryota</taxon>
        <taxon>Metazoa</taxon>
        <taxon>Ecdysozoa</taxon>
        <taxon>Arthropoda</taxon>
        <taxon>Hexapoda</taxon>
        <taxon>Insecta</taxon>
        <taxon>Pterygota</taxon>
        <taxon>Neoptera</taxon>
        <taxon>Paraneoptera</taxon>
        <taxon>Hemiptera</taxon>
        <taxon>Auchenorrhyncha</taxon>
        <taxon>Cercopoidea</taxon>
        <taxon>Clastopteridae</taxon>
        <taxon>Clastoptera</taxon>
    </lineage>
</organism>
<evidence type="ECO:0000259" key="1">
    <source>
        <dbReference type="Pfam" id="PF00646"/>
    </source>
</evidence>
<dbReference type="SUPFAM" id="SSF81383">
    <property type="entry name" value="F-box domain"/>
    <property type="match status" value="1"/>
</dbReference>
<feature type="non-terminal residue" evidence="2">
    <location>
        <position position="138"/>
    </location>
</feature>
<dbReference type="InterPro" id="IPR001810">
    <property type="entry name" value="F-box_dom"/>
</dbReference>
<accession>A0A1B6D9W8</accession>
<protein>
    <recommendedName>
        <fullName evidence="1">F-box domain-containing protein</fullName>
    </recommendedName>
</protein>